<dbReference type="Pfam" id="PF08668">
    <property type="entry name" value="HDOD"/>
    <property type="match status" value="1"/>
</dbReference>
<dbReference type="InterPro" id="IPR014710">
    <property type="entry name" value="RmlC-like_jellyroll"/>
</dbReference>
<dbReference type="Proteomes" id="UP000885822">
    <property type="component" value="Unassembled WGS sequence"/>
</dbReference>
<dbReference type="PANTHER" id="PTHR33525:SF3">
    <property type="entry name" value="RIBONUCLEASE Y"/>
    <property type="match status" value="1"/>
</dbReference>
<dbReference type="Gene3D" id="2.60.120.10">
    <property type="entry name" value="Jelly Rolls"/>
    <property type="match status" value="1"/>
</dbReference>
<dbReference type="AlphaFoldDB" id="A0A831K279"/>
<proteinExistence type="predicted"/>
<dbReference type="SUPFAM" id="SSF109604">
    <property type="entry name" value="HD-domain/PDEase-like"/>
    <property type="match status" value="1"/>
</dbReference>
<dbReference type="EMBL" id="DRCV01000010">
    <property type="protein sequence ID" value="HDK37426.1"/>
    <property type="molecule type" value="Genomic_DNA"/>
</dbReference>
<dbReference type="InterPro" id="IPR018490">
    <property type="entry name" value="cNMP-bd_dom_sf"/>
</dbReference>
<organism evidence="2">
    <name type="scientific">Thiolapillus brandeum</name>
    <dbReference type="NCBI Taxonomy" id="1076588"/>
    <lineage>
        <taxon>Bacteria</taxon>
        <taxon>Pseudomonadati</taxon>
        <taxon>Pseudomonadota</taxon>
        <taxon>Gammaproteobacteria</taxon>
        <taxon>Chromatiales</taxon>
        <taxon>Sedimenticolaceae</taxon>
        <taxon>Thiolapillus</taxon>
    </lineage>
</organism>
<protein>
    <submittedName>
        <fullName evidence="2">HDOD domain-containing protein</fullName>
    </submittedName>
</protein>
<dbReference type="InterPro" id="IPR052340">
    <property type="entry name" value="RNase_Y/CdgJ"/>
</dbReference>
<feature type="domain" description="HDOD" evidence="1">
    <location>
        <begin position="162"/>
        <end position="347"/>
    </location>
</feature>
<dbReference type="InterPro" id="IPR013976">
    <property type="entry name" value="HDOD"/>
</dbReference>
<dbReference type="Gene3D" id="1.10.3210.10">
    <property type="entry name" value="Hypothetical protein af1432"/>
    <property type="match status" value="1"/>
</dbReference>
<comment type="caution">
    <text evidence="2">The sequence shown here is derived from an EMBL/GenBank/DDBJ whole genome shotgun (WGS) entry which is preliminary data.</text>
</comment>
<dbReference type="PROSITE" id="PS51833">
    <property type="entry name" value="HDOD"/>
    <property type="match status" value="1"/>
</dbReference>
<dbReference type="PANTHER" id="PTHR33525">
    <property type="match status" value="1"/>
</dbReference>
<sequence length="422" mass="47495">MSILQKPTKQPQEELRRFAAFANLSDEKLSQIAEQAEWLKAKKHSVLMDLGDDEPSSLFLLKGNLLLEAADGRKRIIKHTDASAHMPLSRLRPSRYRISALTPVHYIKISNALLDELRSQEEVSEMLSSHYRVEEISEENADFSTQMVSHIYEDLDKNSLLLLSWNRIALSISREILAQSKHTALITEWAMLDPVLSLKLMKAAQFHHRPGSSVPNVTSAISQLGSQKTVKLAFMNLFRESRNPHIALMQEAFRSAWERSISVAASAKLLAQKLELKDPAEAELIGLFHNIGEISIISYAYNSCKGISQQDLQDCILMYGRETGRMVLSHWNIFHSLAEKICDTTNWLYDHGDHQPNLTDIVIAARACVQITQKDGGNPPPPLPQIPALKKLKLDTPNSLLATDLRAYAEEHLEIVTQKLGI</sequence>
<evidence type="ECO:0000259" key="1">
    <source>
        <dbReference type="PROSITE" id="PS51833"/>
    </source>
</evidence>
<dbReference type="SUPFAM" id="SSF51206">
    <property type="entry name" value="cAMP-binding domain-like"/>
    <property type="match status" value="1"/>
</dbReference>
<reference evidence="2" key="1">
    <citation type="journal article" date="2020" name="mSystems">
        <title>Genome- and Community-Level Interaction Insights into Carbon Utilization and Element Cycling Functions of Hydrothermarchaeota in Hydrothermal Sediment.</title>
        <authorList>
            <person name="Zhou Z."/>
            <person name="Liu Y."/>
            <person name="Xu W."/>
            <person name="Pan J."/>
            <person name="Luo Z.H."/>
            <person name="Li M."/>
        </authorList>
    </citation>
    <scope>NUCLEOTIDE SEQUENCE [LARGE SCALE GENOMIC DNA]</scope>
    <source>
        <strain evidence="2">HyVt-26</strain>
    </source>
</reference>
<name>A0A831K279_9GAMM</name>
<accession>A0A831K279</accession>
<evidence type="ECO:0000313" key="2">
    <source>
        <dbReference type="EMBL" id="HDK37426.1"/>
    </source>
</evidence>
<gene>
    <name evidence="2" type="ORF">ENG92_00200</name>
</gene>